<sequence length="613" mass="66160">MARKDGKEDVNSDKKMIKKELEEYSADESPESGSSVSFSPTPEPKRTKAGRSTRSRPKKRNLIRWNGKCSSRIFHTKEQCFCWVCRCILGLVNDTEAEVYDQRCLLALQHVLSIKGVKIPWDEVGAKLGPTITEGAIVQHLAKLRNKLENEGVKVTPALQRGGRIRIGHAPAANNVKTVSAKGAVAKRAGNAKAFNSKYSRTDDDKNKFKPGCKIPRKDEAKAGDKNEKAADNPKSGQAGLKTEVYSGNNLKNLGEHGGGVSYNNDDAETIGSNDTTQYSSESEEGHEQDAVAIGAPFLELISSKQSSAASSGVQSPARSMVIIPPRSLVVILLIGRTMAQCLAQSEENNCIEEMSHLRGRSFSQDGYVTRSGSLGNQPFWTPSQATEGAMDVYNEYDAEGSPALGQDNSHLTISSALGPGNRESIVPNAQSNFAGYGMQSGLFDHDTGALISPQRGFQFQYRGAYDQGNSLVDDPLNEIGTETTTSGYGYSLDNSVRYANDSNAEAPSADVCGYPFGNNHGFPISNERSTSRTMAPGNVSGYSSSSGAHPINIDRGNIVSNSPFNFGHNAINEDVAGLNVDQFMGSVNPLEYSLNRNNASNWGSFDHPDYSL</sequence>
<feature type="compositionally biased region" description="Polar residues" evidence="1">
    <location>
        <begin position="271"/>
        <end position="281"/>
    </location>
</feature>
<feature type="region of interest" description="Disordered" evidence="1">
    <location>
        <begin position="1"/>
        <end position="60"/>
    </location>
</feature>
<name>A0A8H3FUJ9_9LECA</name>
<feature type="compositionally biased region" description="Low complexity" evidence="1">
    <location>
        <begin position="31"/>
        <end position="40"/>
    </location>
</feature>
<keyword evidence="3" id="KW-1185">Reference proteome</keyword>
<dbReference type="AlphaFoldDB" id="A0A8H3FUJ9"/>
<dbReference type="OrthoDB" id="3903267at2759"/>
<proteinExistence type="predicted"/>
<evidence type="ECO:0000313" key="3">
    <source>
        <dbReference type="Proteomes" id="UP000664521"/>
    </source>
</evidence>
<comment type="caution">
    <text evidence="2">The sequence shown here is derived from an EMBL/GenBank/DDBJ whole genome shotgun (WGS) entry which is preliminary data.</text>
</comment>
<organism evidence="2 3">
    <name type="scientific">Heterodermia speciosa</name>
    <dbReference type="NCBI Taxonomy" id="116794"/>
    <lineage>
        <taxon>Eukaryota</taxon>
        <taxon>Fungi</taxon>
        <taxon>Dikarya</taxon>
        <taxon>Ascomycota</taxon>
        <taxon>Pezizomycotina</taxon>
        <taxon>Lecanoromycetes</taxon>
        <taxon>OSLEUM clade</taxon>
        <taxon>Lecanoromycetidae</taxon>
        <taxon>Caliciales</taxon>
        <taxon>Physciaceae</taxon>
        <taxon>Heterodermia</taxon>
    </lineage>
</organism>
<protein>
    <submittedName>
        <fullName evidence="2">Uncharacterized protein</fullName>
    </submittedName>
</protein>
<dbReference type="EMBL" id="CAJPDS010000045">
    <property type="protein sequence ID" value="CAF9927636.1"/>
    <property type="molecule type" value="Genomic_DNA"/>
</dbReference>
<reference evidence="2" key="1">
    <citation type="submission" date="2021-03" db="EMBL/GenBank/DDBJ databases">
        <authorList>
            <person name="Tagirdzhanova G."/>
        </authorList>
    </citation>
    <scope>NUCLEOTIDE SEQUENCE</scope>
</reference>
<feature type="compositionally biased region" description="Basic and acidic residues" evidence="1">
    <location>
        <begin position="1"/>
        <end position="22"/>
    </location>
</feature>
<feature type="compositionally biased region" description="Basic and acidic residues" evidence="1">
    <location>
        <begin position="216"/>
        <end position="232"/>
    </location>
</feature>
<feature type="region of interest" description="Disordered" evidence="1">
    <location>
        <begin position="197"/>
        <end position="287"/>
    </location>
</feature>
<evidence type="ECO:0000256" key="1">
    <source>
        <dbReference type="SAM" id="MobiDB-lite"/>
    </source>
</evidence>
<feature type="compositionally biased region" description="Basic residues" evidence="1">
    <location>
        <begin position="47"/>
        <end position="60"/>
    </location>
</feature>
<accession>A0A8H3FUJ9</accession>
<evidence type="ECO:0000313" key="2">
    <source>
        <dbReference type="EMBL" id="CAF9927636.1"/>
    </source>
</evidence>
<gene>
    <name evidence="2" type="ORF">HETSPECPRED_006634</name>
</gene>
<dbReference type="Proteomes" id="UP000664521">
    <property type="component" value="Unassembled WGS sequence"/>
</dbReference>